<reference evidence="3 4" key="1">
    <citation type="submission" date="2020-09" db="EMBL/GenBank/DDBJ databases">
        <title>Flavimobilis rhizosphaerae sp. nov., isolated from rhizosphere soil of Spartina alterniflora.</title>
        <authorList>
            <person name="Hanqin C."/>
        </authorList>
    </citation>
    <scope>NUCLEOTIDE SEQUENCE [LARGE SCALE GENOMIC DNA]</scope>
    <source>
        <strain evidence="3 4">GY 10621</strain>
    </source>
</reference>
<gene>
    <name evidence="3" type="ORF">IGS67_11250</name>
</gene>
<feature type="region of interest" description="Disordered" evidence="1">
    <location>
        <begin position="208"/>
        <end position="230"/>
    </location>
</feature>
<feature type="region of interest" description="Disordered" evidence="1">
    <location>
        <begin position="1"/>
        <end position="33"/>
    </location>
</feature>
<evidence type="ECO:0000313" key="3">
    <source>
        <dbReference type="EMBL" id="MBD9700061.1"/>
    </source>
</evidence>
<evidence type="ECO:0000256" key="2">
    <source>
        <dbReference type="SAM" id="Phobius"/>
    </source>
</evidence>
<accession>A0ABR9DUI4</accession>
<dbReference type="Proteomes" id="UP000642107">
    <property type="component" value="Unassembled WGS sequence"/>
</dbReference>
<sequence>MSAPTVTPTLAPGIPTTANDWLNGPPGLPAPHLGRTRQQRLAVATVLVLVLAGIIVALTLLNRPRTATVGSDSATERLADASVTTRAMTLTDTIITANGRGDASATCDLVTHRLALYLSGFTTTCEDTVDWWWLDKEPAFAPIDVHPGDVRADARHPGLTIVRVPPERAPSGPPEGNVYLLVEQDGTLLVDAALGGWEAPLDELLREQKANDELDKDRQDVDPRRPAPTG</sequence>
<keyword evidence="2" id="KW-1133">Transmembrane helix</keyword>
<feature type="transmembrane region" description="Helical" evidence="2">
    <location>
        <begin position="41"/>
        <end position="61"/>
    </location>
</feature>
<keyword evidence="2" id="KW-0472">Membrane</keyword>
<evidence type="ECO:0000313" key="4">
    <source>
        <dbReference type="Proteomes" id="UP000642107"/>
    </source>
</evidence>
<organism evidence="3 4">
    <name type="scientific">Flavimobilis rhizosphaerae</name>
    <dbReference type="NCBI Taxonomy" id="2775421"/>
    <lineage>
        <taxon>Bacteria</taxon>
        <taxon>Bacillati</taxon>
        <taxon>Actinomycetota</taxon>
        <taxon>Actinomycetes</taxon>
        <taxon>Micrococcales</taxon>
        <taxon>Jonesiaceae</taxon>
        <taxon>Flavimobilis</taxon>
    </lineage>
</organism>
<keyword evidence="4" id="KW-1185">Reference proteome</keyword>
<proteinExistence type="predicted"/>
<comment type="caution">
    <text evidence="3">The sequence shown here is derived from an EMBL/GenBank/DDBJ whole genome shotgun (WGS) entry which is preliminary data.</text>
</comment>
<protein>
    <submittedName>
        <fullName evidence="3">Uncharacterized protein</fullName>
    </submittedName>
</protein>
<name>A0ABR9DUI4_9MICO</name>
<keyword evidence="2" id="KW-0812">Transmembrane</keyword>
<dbReference type="RefSeq" id="WP_192281008.1">
    <property type="nucleotide sequence ID" value="NZ_JACZDF010000006.1"/>
</dbReference>
<evidence type="ECO:0000256" key="1">
    <source>
        <dbReference type="SAM" id="MobiDB-lite"/>
    </source>
</evidence>
<dbReference type="EMBL" id="JACZDF010000006">
    <property type="protein sequence ID" value="MBD9700061.1"/>
    <property type="molecule type" value="Genomic_DNA"/>
</dbReference>